<dbReference type="AlphaFoldDB" id="A0A6J4JTJ8"/>
<proteinExistence type="inferred from homology"/>
<evidence type="ECO:0000256" key="9">
    <source>
        <dbReference type="ARBA" id="ARBA00037998"/>
    </source>
</evidence>
<keyword evidence="3" id="KW-1003">Cell membrane</keyword>
<keyword evidence="6" id="KW-0029">Amino-acid transport</keyword>
<name>A0A6J4JTJ8_9CYAN</name>
<dbReference type="EMBL" id="CADCTM010000698">
    <property type="protein sequence ID" value="CAA9287239.1"/>
    <property type="molecule type" value="Genomic_DNA"/>
</dbReference>
<dbReference type="PANTHER" id="PTHR11795">
    <property type="entry name" value="BRANCHED-CHAIN AMINO ACID TRANSPORT SYSTEM PERMEASE PROTEIN LIVH"/>
    <property type="match status" value="1"/>
</dbReference>
<dbReference type="CDD" id="cd06582">
    <property type="entry name" value="TM_PBP1_LivH_like"/>
    <property type="match status" value="1"/>
</dbReference>
<evidence type="ECO:0000313" key="11">
    <source>
        <dbReference type="EMBL" id="CAA9287239.1"/>
    </source>
</evidence>
<dbReference type="GO" id="GO:1903806">
    <property type="term" value="P:L-isoleucine import across plasma membrane"/>
    <property type="evidence" value="ECO:0007669"/>
    <property type="project" value="TreeGrafter"/>
</dbReference>
<feature type="transmembrane region" description="Helical" evidence="10">
    <location>
        <begin position="332"/>
        <end position="351"/>
    </location>
</feature>
<evidence type="ECO:0000256" key="10">
    <source>
        <dbReference type="SAM" id="Phobius"/>
    </source>
</evidence>
<evidence type="ECO:0000256" key="8">
    <source>
        <dbReference type="ARBA" id="ARBA00023136"/>
    </source>
</evidence>
<keyword evidence="7 10" id="KW-1133">Transmembrane helix</keyword>
<organism evidence="11">
    <name type="scientific">uncultured Coleofasciculus sp</name>
    <dbReference type="NCBI Taxonomy" id="1267456"/>
    <lineage>
        <taxon>Bacteria</taxon>
        <taxon>Bacillati</taxon>
        <taxon>Cyanobacteriota</taxon>
        <taxon>Cyanophyceae</taxon>
        <taxon>Coleofasciculales</taxon>
        <taxon>Coleofasciculaceae</taxon>
        <taxon>Coleofasciculus</taxon>
        <taxon>environmental samples</taxon>
    </lineage>
</organism>
<dbReference type="GO" id="GO:0005886">
    <property type="term" value="C:plasma membrane"/>
    <property type="evidence" value="ECO:0007669"/>
    <property type="project" value="UniProtKB-SubCell"/>
</dbReference>
<evidence type="ECO:0000256" key="3">
    <source>
        <dbReference type="ARBA" id="ARBA00022475"/>
    </source>
</evidence>
<evidence type="ECO:0000256" key="4">
    <source>
        <dbReference type="ARBA" id="ARBA00022519"/>
    </source>
</evidence>
<feature type="transmembrane region" description="Helical" evidence="10">
    <location>
        <begin position="296"/>
        <end position="320"/>
    </location>
</feature>
<dbReference type="GO" id="GO:0015188">
    <property type="term" value="F:L-isoleucine transmembrane transporter activity"/>
    <property type="evidence" value="ECO:0007669"/>
    <property type="project" value="TreeGrafter"/>
</dbReference>
<dbReference type="Pfam" id="PF02653">
    <property type="entry name" value="BPD_transp_2"/>
    <property type="match status" value="1"/>
</dbReference>
<keyword evidence="2" id="KW-0813">Transport</keyword>
<sequence length="358" mass="37963">MKQWRKPLLYCVFIYIVLLIGPIAGFDLPRILKEVAGNPELLIQQILVGLVNGAIIAIIALGYTLVYGIIELINFAHGDLYMLGAFGALTIMGAFGIQDGAPLAVAIPAMLVSLLIATALCAGLNVITEKYAYRPLRNAPRLAPLISAIGVSFIFQNIGLFWGGLKAFFPIMGGNSAAPKSFPDLLPRINILKALGIQSNINFTTKDLIVLVVAVVLMVSLHLFVQKTRLGKAMRATAQNRDAALIMGIDVDKIIALTFLIGGALAGAAGLLVGLYNNTIVFTMGFTAGLRAFTAAVLGGIGNIIGAMLGGVLIGLLSSLSDQYLSSRWTDAWVFAVLVIILAFRPGGLLGENVQEKV</sequence>
<comment type="similarity">
    <text evidence="9">Belongs to the binding-protein-dependent transport system permease family. LivHM subfamily.</text>
</comment>
<dbReference type="InterPro" id="IPR001851">
    <property type="entry name" value="ABC_transp_permease"/>
</dbReference>
<feature type="transmembrane region" description="Helical" evidence="10">
    <location>
        <begin position="208"/>
        <end position="225"/>
    </location>
</feature>
<evidence type="ECO:0000256" key="7">
    <source>
        <dbReference type="ARBA" id="ARBA00022989"/>
    </source>
</evidence>
<comment type="subcellular location">
    <subcellularLocation>
        <location evidence="1">Cell membrane</location>
        <topology evidence="1">Multi-pass membrane protein</topology>
    </subcellularLocation>
</comment>
<gene>
    <name evidence="11" type="ORF">AVDCRST_MAG92-4013</name>
</gene>
<evidence type="ECO:0000256" key="1">
    <source>
        <dbReference type="ARBA" id="ARBA00004651"/>
    </source>
</evidence>
<dbReference type="GO" id="GO:0005304">
    <property type="term" value="F:L-valine transmembrane transporter activity"/>
    <property type="evidence" value="ECO:0007669"/>
    <property type="project" value="TreeGrafter"/>
</dbReference>
<feature type="transmembrane region" description="Helical" evidence="10">
    <location>
        <begin position="46"/>
        <end position="68"/>
    </location>
</feature>
<protein>
    <submittedName>
        <fullName evidence="11">High-affinity branched-chain amino acid transport system permease protein LivH</fullName>
    </submittedName>
</protein>
<evidence type="ECO:0000256" key="6">
    <source>
        <dbReference type="ARBA" id="ARBA00022970"/>
    </source>
</evidence>
<accession>A0A6J4JTJ8</accession>
<keyword evidence="5 10" id="KW-0812">Transmembrane</keyword>
<keyword evidence="8 10" id="KW-0472">Membrane</keyword>
<dbReference type="GO" id="GO:0015808">
    <property type="term" value="P:L-alanine transport"/>
    <property type="evidence" value="ECO:0007669"/>
    <property type="project" value="TreeGrafter"/>
</dbReference>
<evidence type="ECO:0000256" key="2">
    <source>
        <dbReference type="ARBA" id="ARBA00022448"/>
    </source>
</evidence>
<dbReference type="InterPro" id="IPR052157">
    <property type="entry name" value="BCAA_transport_permease"/>
</dbReference>
<dbReference type="GO" id="GO:0042941">
    <property type="term" value="P:D-alanine transmembrane transport"/>
    <property type="evidence" value="ECO:0007669"/>
    <property type="project" value="TreeGrafter"/>
</dbReference>
<dbReference type="GO" id="GO:0015192">
    <property type="term" value="F:L-phenylalanine transmembrane transporter activity"/>
    <property type="evidence" value="ECO:0007669"/>
    <property type="project" value="TreeGrafter"/>
</dbReference>
<feature type="transmembrane region" description="Helical" evidence="10">
    <location>
        <begin position="7"/>
        <end position="26"/>
    </location>
</feature>
<dbReference type="PANTHER" id="PTHR11795:SF371">
    <property type="entry name" value="HIGH-AFFINITY BRANCHED-CHAIN AMINO ACID TRANSPORT SYSTEM PERMEASE PROTEIN LIVH"/>
    <property type="match status" value="1"/>
</dbReference>
<keyword evidence="4" id="KW-0997">Cell inner membrane</keyword>
<feature type="transmembrane region" description="Helical" evidence="10">
    <location>
        <begin position="103"/>
        <end position="127"/>
    </location>
</feature>
<evidence type="ECO:0000256" key="5">
    <source>
        <dbReference type="ARBA" id="ARBA00022692"/>
    </source>
</evidence>
<feature type="transmembrane region" description="Helical" evidence="10">
    <location>
        <begin position="139"/>
        <end position="162"/>
    </location>
</feature>
<feature type="transmembrane region" description="Helical" evidence="10">
    <location>
        <begin position="80"/>
        <end position="97"/>
    </location>
</feature>
<reference evidence="11" key="1">
    <citation type="submission" date="2020-02" db="EMBL/GenBank/DDBJ databases">
        <authorList>
            <person name="Meier V. D."/>
        </authorList>
    </citation>
    <scope>NUCLEOTIDE SEQUENCE</scope>
    <source>
        <strain evidence="11">AVDCRST_MAG92</strain>
    </source>
</reference>
<dbReference type="GO" id="GO:0015190">
    <property type="term" value="F:L-leucine transmembrane transporter activity"/>
    <property type="evidence" value="ECO:0007669"/>
    <property type="project" value="TreeGrafter"/>
</dbReference>
<feature type="transmembrane region" description="Helical" evidence="10">
    <location>
        <begin position="254"/>
        <end position="276"/>
    </location>
</feature>